<organism evidence="11 12">
    <name type="scientific">Exercitatus varius</name>
    <dbReference type="NCBI Taxonomy" id="67857"/>
    <lineage>
        <taxon>Bacteria</taxon>
        <taxon>Pseudomonadati</taxon>
        <taxon>Pseudomonadota</taxon>
        <taxon>Gammaproteobacteria</taxon>
        <taxon>Pasteurellales</taxon>
        <taxon>Pasteurellaceae</taxon>
        <taxon>Exercitatus</taxon>
    </lineage>
</organism>
<dbReference type="HAMAP" id="MF_00910">
    <property type="entry name" value="FtsL"/>
    <property type="match status" value="1"/>
</dbReference>
<dbReference type="Pfam" id="PF04999">
    <property type="entry name" value="FtsL"/>
    <property type="match status" value="1"/>
</dbReference>
<comment type="caution">
    <text evidence="11">The sequence shown here is derived from an EMBL/GenBank/DDBJ whole genome shotgun (WGS) entry which is preliminary data.</text>
</comment>
<evidence type="ECO:0000313" key="13">
    <source>
        <dbReference type="Proteomes" id="UP001216057"/>
    </source>
</evidence>
<protein>
    <recommendedName>
        <fullName evidence="8 9">Cell division protein FtsL</fullName>
    </recommendedName>
</protein>
<dbReference type="GO" id="GO:0032153">
    <property type="term" value="C:cell division site"/>
    <property type="evidence" value="ECO:0007669"/>
    <property type="project" value="UniProtKB-UniRule"/>
</dbReference>
<evidence type="ECO:0000256" key="5">
    <source>
        <dbReference type="ARBA" id="ARBA00022989"/>
    </source>
</evidence>
<comment type="subunit">
    <text evidence="8">Part of a complex composed of FtsB, FtsL and FtsQ.</text>
</comment>
<keyword evidence="5 8" id="KW-1133">Transmembrane helix</keyword>
<keyword evidence="6 8" id="KW-0472">Membrane</keyword>
<gene>
    <name evidence="8 11" type="primary">ftsL</name>
    <name evidence="11" type="ORF">P7M15_00745</name>
    <name evidence="10" type="ORF">P7M32_00615</name>
</gene>
<dbReference type="GeneID" id="93226241"/>
<dbReference type="RefSeq" id="WP_202937798.1">
    <property type="nucleotide sequence ID" value="NZ_JARQTO010000002.1"/>
</dbReference>
<dbReference type="GO" id="GO:0043093">
    <property type="term" value="P:FtsZ-dependent cytokinesis"/>
    <property type="evidence" value="ECO:0007669"/>
    <property type="project" value="UniProtKB-UniRule"/>
</dbReference>
<evidence type="ECO:0000256" key="1">
    <source>
        <dbReference type="ARBA" id="ARBA00004401"/>
    </source>
</evidence>
<dbReference type="NCBIfam" id="TIGR02209">
    <property type="entry name" value="ftsL_broad"/>
    <property type="match status" value="1"/>
</dbReference>
<name>A0AAW6Q627_9PAST</name>
<reference evidence="11 13" key="1">
    <citation type="submission" date="2023-03" db="EMBL/GenBank/DDBJ databases">
        <title>Classification of Bisgaard taxon 6 and taxon 10 as Exercitatus varius gen. nov., spec. nov.</title>
        <authorList>
            <person name="Christensen H."/>
        </authorList>
    </citation>
    <scope>NUCLEOTIDE SEQUENCE</scope>
    <source>
        <strain evidence="10 13">23350_01</strain>
        <strain evidence="11">86116</strain>
    </source>
</reference>
<dbReference type="AlphaFoldDB" id="A0AAW6Q627"/>
<keyword evidence="7 8" id="KW-0131">Cell cycle</keyword>
<comment type="function">
    <text evidence="8">Essential cell division protein. May link together the upstream cell division proteins, which are predominantly cytoplasmic, with the downstream cell division proteins, which are predominantly periplasmic.</text>
</comment>
<keyword evidence="13" id="KW-1185">Reference proteome</keyword>
<sequence>MSDQPLLNSERYPLQDLIIQDLCELNKTVIALILAITCTAIGTVWITHQTRMLVAEKGELVFEKQALENEFVNLKLEETTLSDNTRIEAISTVKLGMKRVEPEQEVVILE</sequence>
<keyword evidence="4 8" id="KW-0812">Transmembrane</keyword>
<evidence type="ECO:0000256" key="8">
    <source>
        <dbReference type="HAMAP-Rule" id="MF_00910"/>
    </source>
</evidence>
<dbReference type="PANTHER" id="PTHR37479">
    <property type="entry name" value="CELL DIVISION PROTEIN FTSL"/>
    <property type="match status" value="1"/>
</dbReference>
<proteinExistence type="inferred from homology"/>
<evidence type="ECO:0000313" key="12">
    <source>
        <dbReference type="Proteomes" id="UP001214976"/>
    </source>
</evidence>
<dbReference type="EMBL" id="JARQTW010000002">
    <property type="protein sequence ID" value="MDG2949059.1"/>
    <property type="molecule type" value="Genomic_DNA"/>
</dbReference>
<dbReference type="Proteomes" id="UP001216057">
    <property type="component" value="Unassembled WGS sequence"/>
</dbReference>
<evidence type="ECO:0000256" key="2">
    <source>
        <dbReference type="ARBA" id="ARBA00022475"/>
    </source>
</evidence>
<feature type="transmembrane region" description="Helical" evidence="8">
    <location>
        <begin position="29"/>
        <end position="47"/>
    </location>
</feature>
<comment type="subcellular location">
    <subcellularLocation>
        <location evidence="8">Cell inner membrane</location>
        <topology evidence="8">Single-pass type II membrane protein</topology>
    </subcellularLocation>
    <subcellularLocation>
        <location evidence="1">Cell membrane</location>
        <topology evidence="1">Single-pass type II membrane protein</topology>
    </subcellularLocation>
    <text evidence="8">Localizes to the division septum where it forms a ring structure.</text>
</comment>
<comment type="similarity">
    <text evidence="8">Belongs to the FtsL family.</text>
</comment>
<dbReference type="EMBL" id="JARQTX010000001">
    <property type="protein sequence ID" value="MDG2944944.1"/>
    <property type="molecule type" value="Genomic_DNA"/>
</dbReference>
<evidence type="ECO:0000256" key="4">
    <source>
        <dbReference type="ARBA" id="ARBA00022692"/>
    </source>
</evidence>
<dbReference type="InterPro" id="IPR011922">
    <property type="entry name" value="Cell_div_FtsL"/>
</dbReference>
<evidence type="ECO:0000256" key="3">
    <source>
        <dbReference type="ARBA" id="ARBA00022618"/>
    </source>
</evidence>
<dbReference type="Proteomes" id="UP001214976">
    <property type="component" value="Unassembled WGS sequence"/>
</dbReference>
<accession>A0AAW6Q627</accession>
<evidence type="ECO:0000256" key="7">
    <source>
        <dbReference type="ARBA" id="ARBA00023306"/>
    </source>
</evidence>
<dbReference type="GO" id="GO:0005886">
    <property type="term" value="C:plasma membrane"/>
    <property type="evidence" value="ECO:0007669"/>
    <property type="project" value="UniProtKB-SubCell"/>
</dbReference>
<evidence type="ECO:0000313" key="10">
    <source>
        <dbReference type="EMBL" id="MDG2944944.1"/>
    </source>
</evidence>
<evidence type="ECO:0000313" key="11">
    <source>
        <dbReference type="EMBL" id="MDG2949059.1"/>
    </source>
</evidence>
<evidence type="ECO:0000256" key="9">
    <source>
        <dbReference type="NCBIfam" id="TIGR02209"/>
    </source>
</evidence>
<keyword evidence="8" id="KW-0997">Cell inner membrane</keyword>
<dbReference type="PANTHER" id="PTHR37479:SF1">
    <property type="entry name" value="CELL DIVISION PROTEIN FTSL"/>
    <property type="match status" value="1"/>
</dbReference>
<evidence type="ECO:0000256" key="6">
    <source>
        <dbReference type="ARBA" id="ARBA00023136"/>
    </source>
</evidence>
<keyword evidence="3 8" id="KW-0132">Cell division</keyword>
<keyword evidence="2 8" id="KW-1003">Cell membrane</keyword>